<feature type="transmembrane region" description="Helical" evidence="8">
    <location>
        <begin position="103"/>
        <end position="124"/>
    </location>
</feature>
<dbReference type="InterPro" id="IPR052017">
    <property type="entry name" value="TSUP"/>
</dbReference>
<keyword evidence="6 8" id="KW-1133">Transmembrane helix</keyword>
<dbReference type="GO" id="GO:0005886">
    <property type="term" value="C:plasma membrane"/>
    <property type="evidence" value="ECO:0007669"/>
    <property type="project" value="UniProtKB-SubCell"/>
</dbReference>
<evidence type="ECO:0000313" key="9">
    <source>
        <dbReference type="EMBL" id="PTW63279.1"/>
    </source>
</evidence>
<keyword evidence="10" id="KW-1185">Reference proteome</keyword>
<dbReference type="Proteomes" id="UP000244081">
    <property type="component" value="Unassembled WGS sequence"/>
</dbReference>
<dbReference type="RefSeq" id="WP_107988734.1">
    <property type="nucleotide sequence ID" value="NZ_QAYG01000001.1"/>
</dbReference>
<feature type="transmembrane region" description="Helical" evidence="8">
    <location>
        <begin position="227"/>
        <end position="244"/>
    </location>
</feature>
<dbReference type="Pfam" id="PF01925">
    <property type="entry name" value="TauE"/>
    <property type="match status" value="1"/>
</dbReference>
<evidence type="ECO:0000313" key="10">
    <source>
        <dbReference type="Proteomes" id="UP000244081"/>
    </source>
</evidence>
<keyword evidence="5 8" id="KW-0812">Transmembrane</keyword>
<dbReference type="AlphaFoldDB" id="A0A2T5VHP4"/>
<feature type="transmembrane region" description="Helical" evidence="8">
    <location>
        <begin position="130"/>
        <end position="156"/>
    </location>
</feature>
<comment type="subcellular location">
    <subcellularLocation>
        <location evidence="1 8">Cell membrane</location>
        <topology evidence="1 8">Multi-pass membrane protein</topology>
    </subcellularLocation>
</comment>
<evidence type="ECO:0000256" key="2">
    <source>
        <dbReference type="ARBA" id="ARBA00009142"/>
    </source>
</evidence>
<evidence type="ECO:0000256" key="5">
    <source>
        <dbReference type="ARBA" id="ARBA00022692"/>
    </source>
</evidence>
<feature type="transmembrane region" description="Helical" evidence="8">
    <location>
        <begin position="34"/>
        <end position="56"/>
    </location>
</feature>
<feature type="transmembrane region" description="Helical" evidence="8">
    <location>
        <begin position="193"/>
        <end position="215"/>
    </location>
</feature>
<dbReference type="EMBL" id="QAYG01000001">
    <property type="protein sequence ID" value="PTW63279.1"/>
    <property type="molecule type" value="Genomic_DNA"/>
</dbReference>
<organism evidence="9 10">
    <name type="scientific">Breoghania corrubedonensis</name>
    <dbReference type="NCBI Taxonomy" id="665038"/>
    <lineage>
        <taxon>Bacteria</taxon>
        <taxon>Pseudomonadati</taxon>
        <taxon>Pseudomonadota</taxon>
        <taxon>Alphaproteobacteria</taxon>
        <taxon>Hyphomicrobiales</taxon>
        <taxon>Stappiaceae</taxon>
        <taxon>Breoghania</taxon>
    </lineage>
</organism>
<reference evidence="9 10" key="1">
    <citation type="submission" date="2018-04" db="EMBL/GenBank/DDBJ databases">
        <title>Genomic Encyclopedia of Archaeal and Bacterial Type Strains, Phase II (KMG-II): from individual species to whole genera.</title>
        <authorList>
            <person name="Goeker M."/>
        </authorList>
    </citation>
    <scope>NUCLEOTIDE SEQUENCE [LARGE SCALE GENOMIC DNA]</scope>
    <source>
        <strain evidence="9 10">DSM 23382</strain>
    </source>
</reference>
<proteinExistence type="inferred from homology"/>
<keyword evidence="7 8" id="KW-0472">Membrane</keyword>
<dbReference type="PANTHER" id="PTHR30269">
    <property type="entry name" value="TRANSMEMBRANE PROTEIN YFCA"/>
    <property type="match status" value="1"/>
</dbReference>
<gene>
    <name evidence="9" type="ORF">C8N35_1011330</name>
</gene>
<dbReference type="OrthoDB" id="9800873at2"/>
<accession>A0A2T5VHP4</accession>
<evidence type="ECO:0000256" key="7">
    <source>
        <dbReference type="ARBA" id="ARBA00023136"/>
    </source>
</evidence>
<feature type="transmembrane region" description="Helical" evidence="8">
    <location>
        <begin position="76"/>
        <end position="96"/>
    </location>
</feature>
<keyword evidence="3" id="KW-0813">Transport</keyword>
<comment type="caution">
    <text evidence="9">The sequence shown here is derived from an EMBL/GenBank/DDBJ whole genome shotgun (WGS) entry which is preliminary data.</text>
</comment>
<evidence type="ECO:0000256" key="8">
    <source>
        <dbReference type="RuleBase" id="RU363041"/>
    </source>
</evidence>
<keyword evidence="4 8" id="KW-1003">Cell membrane</keyword>
<name>A0A2T5VHP4_9HYPH</name>
<evidence type="ECO:0000256" key="6">
    <source>
        <dbReference type="ARBA" id="ARBA00022989"/>
    </source>
</evidence>
<evidence type="ECO:0000256" key="4">
    <source>
        <dbReference type="ARBA" id="ARBA00022475"/>
    </source>
</evidence>
<dbReference type="InterPro" id="IPR002781">
    <property type="entry name" value="TM_pro_TauE-like"/>
</dbReference>
<feature type="transmembrane region" description="Helical" evidence="8">
    <location>
        <begin position="6"/>
        <end position="27"/>
    </location>
</feature>
<evidence type="ECO:0000256" key="3">
    <source>
        <dbReference type="ARBA" id="ARBA00022448"/>
    </source>
</evidence>
<protein>
    <recommendedName>
        <fullName evidence="8">Probable membrane transporter protein</fullName>
    </recommendedName>
</protein>
<evidence type="ECO:0000256" key="1">
    <source>
        <dbReference type="ARBA" id="ARBA00004651"/>
    </source>
</evidence>
<comment type="similarity">
    <text evidence="2 8">Belongs to the 4-toluene sulfonate uptake permease (TSUP) (TC 2.A.102) family.</text>
</comment>
<sequence>MLSDPSLAVIAFGVFLFAGLIKGTIGLGLPTISLGLLTAFIGLPQAMALMLVPAFLTNVWQAFAGGHARQVLHRVWPFLLAATVTVPIGASALTLVDLDLLTALLGVLLISYSSVNLAGIRLSVPSHREGWVGVVLGLINGVFSGMTGSYSVPGVMFLQGIGLPREQLIQAMGMLYLGSTIALAAALGGSGLVSVSLGVGSVLAVVPALTGVFIGQKLRRRLSEVQFRRIFFVALLLLGVYVFAESVASHLA</sequence>
<dbReference type="PANTHER" id="PTHR30269:SF32">
    <property type="entry name" value="MEMBRANE TRANSPORTER PROTEIN-RELATED"/>
    <property type="match status" value="1"/>
</dbReference>
<feature type="transmembrane region" description="Helical" evidence="8">
    <location>
        <begin position="168"/>
        <end position="187"/>
    </location>
</feature>